<dbReference type="OrthoDB" id="2928696at2"/>
<evidence type="ECO:0000313" key="1">
    <source>
        <dbReference type="EMBL" id="PWV90954.1"/>
    </source>
</evidence>
<name>A0A2V2YEP0_9BACL</name>
<dbReference type="RefSeq" id="WP_110047259.1">
    <property type="nucleotide sequence ID" value="NZ_CP054612.1"/>
</dbReference>
<proteinExistence type="predicted"/>
<comment type="caution">
    <text evidence="1">The sequence shown here is derived from an EMBL/GenBank/DDBJ whole genome shotgun (WGS) entry which is preliminary data.</text>
</comment>
<protein>
    <submittedName>
        <fullName evidence="1">Uncharacterized protein</fullName>
    </submittedName>
</protein>
<dbReference type="Proteomes" id="UP000246635">
    <property type="component" value="Unassembled WGS sequence"/>
</dbReference>
<sequence>MAKSNRGRSIWKMESRSRGICPVCHATRVKLLYAKTKSDRTQIKVCKKCSNADASKIDAAIPTSQLAYRRKHRKTFDLQFNSSK</sequence>
<gene>
    <name evidence="1" type="ORF">DFQ01_1394</name>
</gene>
<organism evidence="1 2">
    <name type="scientific">Paenibacillus cellulosilyticus</name>
    <dbReference type="NCBI Taxonomy" id="375489"/>
    <lineage>
        <taxon>Bacteria</taxon>
        <taxon>Bacillati</taxon>
        <taxon>Bacillota</taxon>
        <taxon>Bacilli</taxon>
        <taxon>Bacillales</taxon>
        <taxon>Paenibacillaceae</taxon>
        <taxon>Paenibacillus</taxon>
    </lineage>
</organism>
<reference evidence="1 2" key="1">
    <citation type="submission" date="2018-05" db="EMBL/GenBank/DDBJ databases">
        <title>Genomic Encyclopedia of Type Strains, Phase III (KMG-III): the genomes of soil and plant-associated and newly described type strains.</title>
        <authorList>
            <person name="Whitman W."/>
        </authorList>
    </citation>
    <scope>NUCLEOTIDE SEQUENCE [LARGE SCALE GENOMIC DNA]</scope>
    <source>
        <strain evidence="1 2">CECT 5696</strain>
    </source>
</reference>
<dbReference type="EMBL" id="QGTQ01000039">
    <property type="protein sequence ID" value="PWV90954.1"/>
    <property type="molecule type" value="Genomic_DNA"/>
</dbReference>
<accession>A0A2V2YEP0</accession>
<dbReference type="AlphaFoldDB" id="A0A2V2YEP0"/>
<evidence type="ECO:0000313" key="2">
    <source>
        <dbReference type="Proteomes" id="UP000246635"/>
    </source>
</evidence>
<keyword evidence="2" id="KW-1185">Reference proteome</keyword>